<sequence>MAIPSFLNNDVINVENLVGGTEARCFAVFPDGRRFNMGNFINLEAKQDFKKSKAPILGNPGGGNRKGAPTNKITGKVHYNNSLFRRFAQEYQRMRKDLYFDMVIVNSDPTSTVGEQRVILHGVNMDSTVIAKFDAESEFLTEDFSATFESWELDTEFNNTGVREA</sequence>
<dbReference type="Gene3D" id="2.30.110.40">
    <property type="entry name" value="Phage tail tube protein"/>
    <property type="match status" value="1"/>
</dbReference>
<name>A0ABW9GZA6_9FIRM</name>
<dbReference type="SUPFAM" id="SSF69279">
    <property type="entry name" value="Phage tail proteins"/>
    <property type="match status" value="1"/>
</dbReference>
<keyword evidence="2" id="KW-1185">Reference proteome</keyword>
<reference evidence="1 2" key="1">
    <citation type="journal article" date="2016" name="Int. J. Syst. Evol. Microbiol.">
        <title>Peptococcus simiae sp. nov., isolated from rhesus macaque faeces and emended description of the genus Peptococcus.</title>
        <authorList>
            <person name="Shkoporov A.N."/>
            <person name="Efimov B.A."/>
            <person name="Kondova I."/>
            <person name="Ouwerling B."/>
            <person name="Chaplin A.V."/>
            <person name="Shcherbakova V.A."/>
            <person name="Langermans J.A.M."/>
        </authorList>
    </citation>
    <scope>NUCLEOTIDE SEQUENCE [LARGE SCALE GENOMIC DNA]</scope>
    <source>
        <strain evidence="1 2">M108</strain>
    </source>
</reference>
<dbReference type="RefSeq" id="WP_408976959.1">
    <property type="nucleotide sequence ID" value="NZ_JBJUVG010000003.1"/>
</dbReference>
<dbReference type="Proteomes" id="UP001631949">
    <property type="component" value="Unassembled WGS sequence"/>
</dbReference>
<dbReference type="EMBL" id="JBJUVG010000003">
    <property type="protein sequence ID" value="MFM9413341.1"/>
    <property type="molecule type" value="Genomic_DNA"/>
</dbReference>
<proteinExistence type="predicted"/>
<dbReference type="InterPro" id="IPR038628">
    <property type="entry name" value="XkdM-like_sf"/>
</dbReference>
<evidence type="ECO:0000313" key="2">
    <source>
        <dbReference type="Proteomes" id="UP001631949"/>
    </source>
</evidence>
<gene>
    <name evidence="1" type="ORF">ACKQTC_03060</name>
</gene>
<evidence type="ECO:0000313" key="1">
    <source>
        <dbReference type="EMBL" id="MFM9413341.1"/>
    </source>
</evidence>
<accession>A0ABW9GZA6</accession>
<organism evidence="1 2">
    <name type="scientific">Peptococcus simiae</name>
    <dbReference type="NCBI Taxonomy" id="1643805"/>
    <lineage>
        <taxon>Bacteria</taxon>
        <taxon>Bacillati</taxon>
        <taxon>Bacillota</taxon>
        <taxon>Clostridia</taxon>
        <taxon>Eubacteriales</taxon>
        <taxon>Peptococcaceae</taxon>
        <taxon>Peptococcus</taxon>
    </lineage>
</organism>
<dbReference type="InterPro" id="IPR018989">
    <property type="entry name" value="DUF2001"/>
</dbReference>
<comment type="caution">
    <text evidence="1">The sequence shown here is derived from an EMBL/GenBank/DDBJ whole genome shotgun (WGS) entry which is preliminary data.</text>
</comment>
<protein>
    <submittedName>
        <fullName evidence="1">Phage tail tube protein</fullName>
    </submittedName>
</protein>
<dbReference type="Pfam" id="PF09393">
    <property type="entry name" value="DUF2001"/>
    <property type="match status" value="1"/>
</dbReference>